<evidence type="ECO:0000256" key="1">
    <source>
        <dbReference type="ARBA" id="ARBA00010378"/>
    </source>
</evidence>
<dbReference type="SMART" id="SM00710">
    <property type="entry name" value="PbH1"/>
    <property type="match status" value="9"/>
</dbReference>
<evidence type="ECO:0000259" key="5">
    <source>
        <dbReference type="SMART" id="SM00382"/>
    </source>
</evidence>
<dbReference type="CDD" id="cd00009">
    <property type="entry name" value="AAA"/>
    <property type="match status" value="1"/>
</dbReference>
<feature type="region of interest" description="Disordered" evidence="4">
    <location>
        <begin position="803"/>
        <end position="850"/>
    </location>
</feature>
<dbReference type="InterPro" id="IPR039448">
    <property type="entry name" value="Beta_helix"/>
</dbReference>
<sequence>MSRQVLLVSQDGSAPHRTIGAALAAATDGALITISPGTYQESLVVSRVVTLAAGAAGVVIDGAGESAVVIDAEAARLSGLTLTGGGEQTPVVEVRRGEAALEECAVSGDAWAAVLAWHQGTLIARSCRVSGPGGAGIVVTSGGPNVVEGTTVERTRSSAIVVTERGRLTVRASRLDDAGGNGVCVNGQAYGTVEDTAITGSGQPAVVAEQHGRLDLLRVTVSGSAGLDAYLTSAADTTLTDCSFTGSGGESVLVAGGARPALRGCALSGAARDGLRITEASAPLLENCTVTATPVGVLVDGGSRPVLRGLTVRDTDRGLLAGDGSTVEAERLTVTAGTAGVLATGGTELVVRESEVTTERQGAAVELTEGATGRLHELRLRATGGPALALTGATALAESCVLTDSGVLVGADAQLDLKDTEAGGSDTDGLRVAGGGRLTAVGCRVHGARGHGVHLQATSRAELDHCVVFDNAGDGIRVNTEEPVRVQSCEIRDNGGQALHRMRSEARLTVIDVTGADPSDDPGPGAARDRAPGPGHPAPAPAAPDASAPPGPPAARHTGTGPLAEMDALVGLESVKQEVTGLINLNKMTRLREEMGLPMPPMSRHLVFAGPPGTGKTTVARLYGAVLAELGILSQGHIVEVSRADLVAQIIGGTAIKTTEVFNRALGGVLFIDEAYTLTNQSKGTGPDFGQEAVETLMKLMEDHRDEIVVIVAGYSAQMDQFLASNPGMASRFSRTVEFPNYTVDELVTIVRGLCGKHYYELTDDALEAVGRYFEHIPKGPTFGNGRVARQLFETMISKQASRLATSAPEHNSELSRLTAADVETVPDTGAGETAGAATPDGTAPGTGPASRALRRIAALIGLEDVRQALELRLTALADAHRTGTWPAGSANLVLAGTEGSGRDAVAVLYAKALAELGVLPTGTVHRVALSAVPARWSGQAEAYTAYLFGEAAGGLLLTEADPYFLQRPDEERTAVITALTEETPRHPDVALVLSTDPQLLSGLLADPAGVRLAELFAQRLDFASYTPEELARLTVRRLAASGYEPAEGTVAALTEHFAAVPPGRGAFDAHWTADRLADAALTRTIAVEDLPATLSEADADRADVAAVA</sequence>
<accession>A0A918GVP0</accession>
<dbReference type="SMART" id="SM00382">
    <property type="entry name" value="AAA"/>
    <property type="match status" value="1"/>
</dbReference>
<dbReference type="FunFam" id="3.40.50.300:FF:000216">
    <property type="entry name" value="Type VII secretion ATPase EccA"/>
    <property type="match status" value="1"/>
</dbReference>
<dbReference type="Pfam" id="PF17866">
    <property type="entry name" value="AAA_lid_6"/>
    <property type="match status" value="1"/>
</dbReference>
<dbReference type="InterPro" id="IPR003593">
    <property type="entry name" value="AAA+_ATPase"/>
</dbReference>
<evidence type="ECO:0000313" key="7">
    <source>
        <dbReference type="Proteomes" id="UP000653493"/>
    </source>
</evidence>
<dbReference type="SUPFAM" id="SSF51126">
    <property type="entry name" value="Pectin lyase-like"/>
    <property type="match status" value="3"/>
</dbReference>
<dbReference type="Gene3D" id="3.40.50.300">
    <property type="entry name" value="P-loop containing nucleotide triphosphate hydrolases"/>
    <property type="match status" value="2"/>
</dbReference>
<dbReference type="Pfam" id="PF13229">
    <property type="entry name" value="Beta_helix"/>
    <property type="match status" value="3"/>
</dbReference>
<dbReference type="Pfam" id="PF00004">
    <property type="entry name" value="AAA"/>
    <property type="match status" value="1"/>
</dbReference>
<dbReference type="InterPro" id="IPR011050">
    <property type="entry name" value="Pectin_lyase_fold/virulence"/>
</dbReference>
<dbReference type="InterPro" id="IPR006626">
    <property type="entry name" value="PbH1"/>
</dbReference>
<dbReference type="InterPro" id="IPR003959">
    <property type="entry name" value="ATPase_AAA_core"/>
</dbReference>
<feature type="region of interest" description="Disordered" evidence="4">
    <location>
        <begin position="513"/>
        <end position="561"/>
    </location>
</feature>
<evidence type="ECO:0000313" key="6">
    <source>
        <dbReference type="EMBL" id="GGS62864.1"/>
    </source>
</evidence>
<comment type="similarity">
    <text evidence="1">Belongs to the CbxX/CfxQ family.</text>
</comment>
<dbReference type="AlphaFoldDB" id="A0A918GVP0"/>
<dbReference type="InterPro" id="IPR050773">
    <property type="entry name" value="CbxX/CfxQ_RuBisCO_ESX"/>
</dbReference>
<evidence type="ECO:0000256" key="2">
    <source>
        <dbReference type="ARBA" id="ARBA00022741"/>
    </source>
</evidence>
<dbReference type="PANTHER" id="PTHR43392:SF2">
    <property type="entry name" value="AAA-TYPE ATPASE FAMILY PROTEIN _ ANKYRIN REPEAT FAMILY PROTEIN"/>
    <property type="match status" value="1"/>
</dbReference>
<organism evidence="6 7">
    <name type="scientific">Streptomyces griseoviridis</name>
    <dbReference type="NCBI Taxonomy" id="45398"/>
    <lineage>
        <taxon>Bacteria</taxon>
        <taxon>Bacillati</taxon>
        <taxon>Actinomycetota</taxon>
        <taxon>Actinomycetes</taxon>
        <taxon>Kitasatosporales</taxon>
        <taxon>Streptomycetaceae</taxon>
        <taxon>Streptomyces</taxon>
    </lineage>
</organism>
<gene>
    <name evidence="6" type="ORF">GCM10010238_59970</name>
</gene>
<protein>
    <recommendedName>
        <fullName evidence="5">AAA+ ATPase domain-containing protein</fullName>
    </recommendedName>
</protein>
<dbReference type="Proteomes" id="UP000653493">
    <property type="component" value="Unassembled WGS sequence"/>
</dbReference>
<dbReference type="InterPro" id="IPR027417">
    <property type="entry name" value="P-loop_NTPase"/>
</dbReference>
<dbReference type="InterPro" id="IPR000641">
    <property type="entry name" value="CbxX/CfxQ"/>
</dbReference>
<dbReference type="InterPro" id="IPR041627">
    <property type="entry name" value="AAA_lid_6"/>
</dbReference>
<reference evidence="6" key="2">
    <citation type="submission" date="2020-09" db="EMBL/GenBank/DDBJ databases">
        <authorList>
            <person name="Sun Q."/>
            <person name="Ohkuma M."/>
        </authorList>
    </citation>
    <scope>NUCLEOTIDE SEQUENCE</scope>
    <source>
        <strain evidence="6">JCM 4234</strain>
    </source>
</reference>
<dbReference type="InterPro" id="IPR012334">
    <property type="entry name" value="Pectin_lyas_fold"/>
</dbReference>
<dbReference type="PANTHER" id="PTHR43392">
    <property type="entry name" value="AAA-TYPE ATPASE FAMILY PROTEIN / ANKYRIN REPEAT FAMILY PROTEIN"/>
    <property type="match status" value="1"/>
</dbReference>
<keyword evidence="3" id="KW-0067">ATP-binding</keyword>
<feature type="domain" description="AAA+ ATPase" evidence="5">
    <location>
        <begin position="602"/>
        <end position="743"/>
    </location>
</feature>
<dbReference type="GO" id="GO:0005524">
    <property type="term" value="F:ATP binding"/>
    <property type="evidence" value="ECO:0007669"/>
    <property type="project" value="UniProtKB-KW"/>
</dbReference>
<evidence type="ECO:0000256" key="4">
    <source>
        <dbReference type="SAM" id="MobiDB-lite"/>
    </source>
</evidence>
<dbReference type="Gene3D" id="1.10.8.60">
    <property type="match status" value="1"/>
</dbReference>
<reference evidence="6" key="1">
    <citation type="journal article" date="2014" name="Int. J. Syst. Evol. Microbiol.">
        <title>Complete genome sequence of Corynebacterium casei LMG S-19264T (=DSM 44701T), isolated from a smear-ripened cheese.</title>
        <authorList>
            <consortium name="US DOE Joint Genome Institute (JGI-PGF)"/>
            <person name="Walter F."/>
            <person name="Albersmeier A."/>
            <person name="Kalinowski J."/>
            <person name="Ruckert C."/>
        </authorList>
    </citation>
    <scope>NUCLEOTIDE SEQUENCE</scope>
    <source>
        <strain evidence="6">JCM 4234</strain>
    </source>
</reference>
<dbReference type="Gene3D" id="2.160.20.10">
    <property type="entry name" value="Single-stranded right-handed beta-helix, Pectin lyase-like"/>
    <property type="match status" value="3"/>
</dbReference>
<keyword evidence="2" id="KW-0547">Nucleotide-binding</keyword>
<feature type="compositionally biased region" description="Pro residues" evidence="4">
    <location>
        <begin position="534"/>
        <end position="553"/>
    </location>
</feature>
<comment type="caution">
    <text evidence="6">The sequence shown here is derived from an EMBL/GenBank/DDBJ whole genome shotgun (WGS) entry which is preliminary data.</text>
</comment>
<evidence type="ECO:0000256" key="3">
    <source>
        <dbReference type="ARBA" id="ARBA00022840"/>
    </source>
</evidence>
<dbReference type="PRINTS" id="PR00819">
    <property type="entry name" value="CBXCFQXSUPER"/>
</dbReference>
<feature type="compositionally biased region" description="Low complexity" evidence="4">
    <location>
        <begin position="827"/>
        <end position="850"/>
    </location>
</feature>
<proteinExistence type="inferred from homology"/>
<keyword evidence="7" id="KW-1185">Reference proteome</keyword>
<dbReference type="GO" id="GO:0016887">
    <property type="term" value="F:ATP hydrolysis activity"/>
    <property type="evidence" value="ECO:0007669"/>
    <property type="project" value="InterPro"/>
</dbReference>
<name>A0A918GVP0_STRGD</name>
<dbReference type="EMBL" id="BMSL01000027">
    <property type="protein sequence ID" value="GGS62864.1"/>
    <property type="molecule type" value="Genomic_DNA"/>
</dbReference>
<dbReference type="SUPFAM" id="SSF52540">
    <property type="entry name" value="P-loop containing nucleoside triphosphate hydrolases"/>
    <property type="match status" value="2"/>
</dbReference>